<accession>A0A9N8J842</accession>
<feature type="transmembrane region" description="Helical" evidence="1">
    <location>
        <begin position="40"/>
        <end position="60"/>
    </location>
</feature>
<keyword evidence="1" id="KW-0472">Membrane</keyword>
<dbReference type="RefSeq" id="WP_053470959.1">
    <property type="nucleotide sequence ID" value="NZ_CAIJDE010000064.1"/>
</dbReference>
<keyword evidence="1" id="KW-0812">Transmembrane</keyword>
<sequence>MKIILERNLDFRQFQNLIILTFITGMLFLGMLNSASFKSYYIIESILFLLCLIFISILFTKKGFFVENQKLYKVIFLFGFRLKRTLIETSNFQQFSIIKGKLSTNYSYSNDIKELHNWEPDLNYSVNCFTIFIIDESKSYNKKVLTLTKPEKVKLAIDFIVKNTHLTLY</sequence>
<comment type="caution">
    <text evidence="2">The sequence shown here is derived from an EMBL/GenBank/DDBJ whole genome shotgun (WGS) entry which is preliminary data.</text>
</comment>
<keyword evidence="1" id="KW-1133">Transmembrane helix</keyword>
<name>A0A9N8J842_9FLAO</name>
<feature type="transmembrane region" description="Helical" evidence="1">
    <location>
        <begin position="16"/>
        <end position="34"/>
    </location>
</feature>
<organism evidence="2 3">
    <name type="scientific">Flavobacterium panici</name>
    <dbReference type="NCBI Taxonomy" id="2654843"/>
    <lineage>
        <taxon>Bacteria</taxon>
        <taxon>Pseudomonadati</taxon>
        <taxon>Bacteroidota</taxon>
        <taxon>Flavobacteriia</taxon>
        <taxon>Flavobacteriales</taxon>
        <taxon>Flavobacteriaceae</taxon>
        <taxon>Flavobacterium</taxon>
    </lineage>
</organism>
<gene>
    <name evidence="2" type="ORF">FLAPXU55_04542</name>
</gene>
<dbReference type="AlphaFoldDB" id="A0A9N8J842"/>
<reference evidence="2 3" key="1">
    <citation type="submission" date="2020-06" db="EMBL/GenBank/DDBJ databases">
        <authorList>
            <person name="Criscuolo A."/>
        </authorList>
    </citation>
    <scope>NUCLEOTIDE SEQUENCE [LARGE SCALE GENOMIC DNA]</scope>
    <source>
        <strain evidence="2">PXU-55</strain>
    </source>
</reference>
<proteinExistence type="predicted"/>
<evidence type="ECO:0000313" key="3">
    <source>
        <dbReference type="Proteomes" id="UP000533639"/>
    </source>
</evidence>
<dbReference type="Proteomes" id="UP000533639">
    <property type="component" value="Unassembled WGS sequence"/>
</dbReference>
<keyword evidence="3" id="KW-1185">Reference proteome</keyword>
<protein>
    <submittedName>
        <fullName evidence="2">Uncharacterized protein</fullName>
    </submittedName>
</protein>
<dbReference type="EMBL" id="CAIJDE010000064">
    <property type="protein sequence ID" value="CAC9976814.1"/>
    <property type="molecule type" value="Genomic_DNA"/>
</dbReference>
<evidence type="ECO:0000256" key="1">
    <source>
        <dbReference type="SAM" id="Phobius"/>
    </source>
</evidence>
<evidence type="ECO:0000313" key="2">
    <source>
        <dbReference type="EMBL" id="CAC9976814.1"/>
    </source>
</evidence>